<comment type="caution">
    <text evidence="2">The sequence shown here is derived from an EMBL/GenBank/DDBJ whole genome shotgun (WGS) entry which is preliminary data.</text>
</comment>
<evidence type="ECO:0000313" key="3">
    <source>
        <dbReference type="Proteomes" id="UP000278907"/>
    </source>
</evidence>
<gene>
    <name evidence="2" type="ORF">D7Y13_32685</name>
</gene>
<dbReference type="Pfam" id="PF00583">
    <property type="entry name" value="Acetyltransf_1"/>
    <property type="match status" value="1"/>
</dbReference>
<protein>
    <submittedName>
        <fullName evidence="2">GNAT family N-acetyltransferase</fullName>
    </submittedName>
</protein>
<dbReference type="PROSITE" id="PS51186">
    <property type="entry name" value="GNAT"/>
    <property type="match status" value="1"/>
</dbReference>
<dbReference type="InterPro" id="IPR016181">
    <property type="entry name" value="Acyl_CoA_acyltransferase"/>
</dbReference>
<dbReference type="RefSeq" id="WP_120583440.1">
    <property type="nucleotide sequence ID" value="NZ_RAWI01000363.1"/>
</dbReference>
<dbReference type="EMBL" id="RAWI01000363">
    <property type="protein sequence ID" value="RKH94854.1"/>
    <property type="molecule type" value="Genomic_DNA"/>
</dbReference>
<dbReference type="SUPFAM" id="SSF55729">
    <property type="entry name" value="Acyl-CoA N-acyltransferases (Nat)"/>
    <property type="match status" value="2"/>
</dbReference>
<evidence type="ECO:0000259" key="1">
    <source>
        <dbReference type="PROSITE" id="PS51186"/>
    </source>
</evidence>
<evidence type="ECO:0000313" key="2">
    <source>
        <dbReference type="EMBL" id="RKH94854.1"/>
    </source>
</evidence>
<name>A0ABX9Q8C8_9BACT</name>
<feature type="domain" description="N-acetyltransferase" evidence="1">
    <location>
        <begin position="2"/>
        <end position="156"/>
    </location>
</feature>
<organism evidence="2 3">
    <name type="scientific">Corallococcus praedator</name>
    <dbReference type="NCBI Taxonomy" id="2316724"/>
    <lineage>
        <taxon>Bacteria</taxon>
        <taxon>Pseudomonadati</taxon>
        <taxon>Myxococcota</taxon>
        <taxon>Myxococcia</taxon>
        <taxon>Myxococcales</taxon>
        <taxon>Cystobacterineae</taxon>
        <taxon>Myxococcaceae</taxon>
        <taxon>Corallococcus</taxon>
    </lineage>
</organism>
<dbReference type="CDD" id="cd04301">
    <property type="entry name" value="NAT_SF"/>
    <property type="match status" value="1"/>
</dbReference>
<dbReference type="Gene3D" id="3.40.630.170">
    <property type="match status" value="1"/>
</dbReference>
<keyword evidence="3" id="KW-1185">Reference proteome</keyword>
<sequence>MVEVRTFEGDAAEASWFINRVWQSSYGRTTALPVWNSRFIDWLLFRGGQAPRDYLLAAYDKGTLVGTLFAEPARIRLGALEVDGTHGSRATVADSHRNEGVAGMLARELLRRHRDLGARLSLGCVTTGVREAGFWKHTWNKRHIYGLGLWAYVFDARALARGAFTDTQRNLLTLARPFLRQGYREADTAGIRPYHRNDLNRCMSLVQRMMQPVTLGFAYTTERLAHQLQYQDVPRTFVLEQDGEVQGLVNTYSLELTGQGSHSVTSEVVDLVAFEDSVSCGDRQRLLQAVMQDMARRGVACAGMLRSPGLPASVLLRTGWLPLPGGAKLTCLLPSSNMHLPASLNVFTHLR</sequence>
<dbReference type="Proteomes" id="UP000278907">
    <property type="component" value="Unassembled WGS sequence"/>
</dbReference>
<dbReference type="InterPro" id="IPR000182">
    <property type="entry name" value="GNAT_dom"/>
</dbReference>
<reference evidence="2 3" key="1">
    <citation type="submission" date="2018-09" db="EMBL/GenBank/DDBJ databases">
        <authorList>
            <person name="Livingstone P.G."/>
            <person name="Whitworth D.E."/>
        </authorList>
    </citation>
    <scope>NUCLEOTIDE SEQUENCE [LARGE SCALE GENOMIC DNA]</scope>
    <source>
        <strain evidence="2 3">CA031B</strain>
    </source>
</reference>
<accession>A0ABX9Q8C8</accession>
<proteinExistence type="predicted"/>